<proteinExistence type="inferred from homology"/>
<dbReference type="AlphaFoldDB" id="A0A3N2QRE0"/>
<evidence type="ECO:0000313" key="5">
    <source>
        <dbReference type="EMBL" id="ROT97778.1"/>
    </source>
</evidence>
<evidence type="ECO:0000313" key="6">
    <source>
        <dbReference type="Proteomes" id="UP000268016"/>
    </source>
</evidence>
<protein>
    <submittedName>
        <fullName evidence="5">Sugar kinase</fullName>
    </submittedName>
</protein>
<evidence type="ECO:0000256" key="3">
    <source>
        <dbReference type="ARBA" id="ARBA00022777"/>
    </source>
</evidence>
<dbReference type="RefSeq" id="WP_123643785.1">
    <property type="nucleotide sequence ID" value="NZ_ML119091.1"/>
</dbReference>
<evidence type="ECO:0000256" key="2">
    <source>
        <dbReference type="ARBA" id="ARBA00022679"/>
    </source>
</evidence>
<feature type="domain" description="Carbohydrate kinase PfkB" evidence="4">
    <location>
        <begin position="1"/>
        <end position="288"/>
    </location>
</feature>
<keyword evidence="2" id="KW-0808">Transferase</keyword>
<organism evidence="5 6">
    <name type="scientific">Histidinibacterium lentulum</name>
    <dbReference type="NCBI Taxonomy" id="2480588"/>
    <lineage>
        <taxon>Bacteria</taxon>
        <taxon>Pseudomonadati</taxon>
        <taxon>Pseudomonadota</taxon>
        <taxon>Alphaproteobacteria</taxon>
        <taxon>Rhodobacterales</taxon>
        <taxon>Paracoccaceae</taxon>
        <taxon>Histidinibacterium</taxon>
    </lineage>
</organism>
<dbReference type="GO" id="GO:0005829">
    <property type="term" value="C:cytosol"/>
    <property type="evidence" value="ECO:0007669"/>
    <property type="project" value="TreeGrafter"/>
</dbReference>
<dbReference type="Pfam" id="PF00294">
    <property type="entry name" value="PfkB"/>
    <property type="match status" value="1"/>
</dbReference>
<dbReference type="PANTHER" id="PTHR43085">
    <property type="entry name" value="HEXOKINASE FAMILY MEMBER"/>
    <property type="match status" value="1"/>
</dbReference>
<comment type="caution">
    <text evidence="5">The sequence shown here is derived from an EMBL/GenBank/DDBJ whole genome shotgun (WGS) entry which is preliminary data.</text>
</comment>
<comment type="similarity">
    <text evidence="1">Belongs to the carbohydrate kinase PfkB family.</text>
</comment>
<keyword evidence="3 5" id="KW-0418">Kinase</keyword>
<dbReference type="InterPro" id="IPR029056">
    <property type="entry name" value="Ribokinase-like"/>
</dbReference>
<gene>
    <name evidence="5" type="ORF">EAT49_18415</name>
</gene>
<evidence type="ECO:0000259" key="4">
    <source>
        <dbReference type="Pfam" id="PF00294"/>
    </source>
</evidence>
<name>A0A3N2QRE0_9RHOB</name>
<dbReference type="Proteomes" id="UP000268016">
    <property type="component" value="Unassembled WGS sequence"/>
</dbReference>
<accession>A0A3N2QRE0</accession>
<dbReference type="OrthoDB" id="9776822at2"/>
<dbReference type="GO" id="GO:0042840">
    <property type="term" value="P:D-glucuronate catabolic process"/>
    <property type="evidence" value="ECO:0007669"/>
    <property type="project" value="TreeGrafter"/>
</dbReference>
<dbReference type="Gene3D" id="3.40.1190.20">
    <property type="match status" value="1"/>
</dbReference>
<dbReference type="PROSITE" id="PS00584">
    <property type="entry name" value="PFKB_KINASES_2"/>
    <property type="match status" value="1"/>
</dbReference>
<dbReference type="GO" id="GO:0008673">
    <property type="term" value="F:2-dehydro-3-deoxygluconokinase activity"/>
    <property type="evidence" value="ECO:0007669"/>
    <property type="project" value="TreeGrafter"/>
</dbReference>
<keyword evidence="6" id="KW-1185">Reference proteome</keyword>
<evidence type="ECO:0000256" key="1">
    <source>
        <dbReference type="ARBA" id="ARBA00010688"/>
    </source>
</evidence>
<dbReference type="GO" id="GO:0019698">
    <property type="term" value="P:D-galacturonate catabolic process"/>
    <property type="evidence" value="ECO:0007669"/>
    <property type="project" value="TreeGrafter"/>
</dbReference>
<dbReference type="InterPro" id="IPR011611">
    <property type="entry name" value="PfkB_dom"/>
</dbReference>
<dbReference type="InterPro" id="IPR050306">
    <property type="entry name" value="PfkB_Carbo_kinase"/>
</dbReference>
<reference evidence="5 6" key="1">
    <citation type="submission" date="2018-10" db="EMBL/GenBank/DDBJ databases">
        <title>Histidinibacterium lentulum gen. nov., sp. nov., a marine bacterium from the culture broth of Picochlorum sp. 122.</title>
        <authorList>
            <person name="Wang G."/>
        </authorList>
    </citation>
    <scope>NUCLEOTIDE SEQUENCE [LARGE SCALE GENOMIC DNA]</scope>
    <source>
        <strain evidence="5 6">B17</strain>
    </source>
</reference>
<dbReference type="EMBL" id="RDRB01000011">
    <property type="protein sequence ID" value="ROT97778.1"/>
    <property type="molecule type" value="Genomic_DNA"/>
</dbReference>
<dbReference type="InterPro" id="IPR002173">
    <property type="entry name" value="Carboh/pur_kinase_PfkB_CS"/>
</dbReference>
<sequence length="299" mass="31464">MPRIVCIGEAMLELSEAPEPDLWRMGVAGDTLNTAWYLRELLAADWQVDYLTRLGTDPFSDRIARFIASSGIGTGHITRDPAHGPGLYAISLDKGERSFTYWRATSAARHLADDEDALDAALDGAALAYLSGITLAILAEDRRAALLQRIAAAGVPLAYDSNYRPRLWEDADTARAWGEDAARAAAYVLPSADDEAALFGDDTPDATAARYAAIGPETVVKTGGGPVALGTGETVTELPKVDPVDTTGAGDSFNAGYLAARLCGADPRDAVRRAHALASRVVQGKGALVPAGRQDAAGQ</sequence>
<dbReference type="PANTHER" id="PTHR43085:SF15">
    <property type="entry name" value="2-DEHYDRO-3-DEOXYGLUCONOKINASE"/>
    <property type="match status" value="1"/>
</dbReference>
<dbReference type="SUPFAM" id="SSF53613">
    <property type="entry name" value="Ribokinase-like"/>
    <property type="match status" value="1"/>
</dbReference>
<dbReference type="GO" id="GO:0006974">
    <property type="term" value="P:DNA damage response"/>
    <property type="evidence" value="ECO:0007669"/>
    <property type="project" value="TreeGrafter"/>
</dbReference>
<dbReference type="CDD" id="cd01166">
    <property type="entry name" value="KdgK"/>
    <property type="match status" value="1"/>
</dbReference>